<reference evidence="2 3" key="1">
    <citation type="journal article" date="2020" name="Nature">
        <title>Six reference-quality genomes reveal evolution of bat adaptations.</title>
        <authorList>
            <person name="Jebb D."/>
            <person name="Huang Z."/>
            <person name="Pippel M."/>
            <person name="Hughes G.M."/>
            <person name="Lavrichenko K."/>
            <person name="Devanna P."/>
            <person name="Winkler S."/>
            <person name="Jermiin L.S."/>
            <person name="Skirmuntt E.C."/>
            <person name="Katzourakis A."/>
            <person name="Burkitt-Gray L."/>
            <person name="Ray D.A."/>
            <person name="Sullivan K.A.M."/>
            <person name="Roscito J.G."/>
            <person name="Kirilenko B.M."/>
            <person name="Davalos L.M."/>
            <person name="Corthals A.P."/>
            <person name="Power M.L."/>
            <person name="Jones G."/>
            <person name="Ransome R.D."/>
            <person name="Dechmann D.K.N."/>
            <person name="Locatelli A.G."/>
            <person name="Puechmaille S.J."/>
            <person name="Fedrigo O."/>
            <person name="Jarvis E.D."/>
            <person name="Hiller M."/>
            <person name="Vernes S.C."/>
            <person name="Myers E.W."/>
            <person name="Teeling E.C."/>
        </authorList>
    </citation>
    <scope>NUCLEOTIDE SEQUENCE [LARGE SCALE GENOMIC DNA]</scope>
    <source>
        <strain evidence="2">MMolMol1</strain>
        <tissue evidence="2">Muscle</tissue>
    </source>
</reference>
<name>A0A7J8E3A6_MOLMO</name>
<feature type="compositionally biased region" description="Polar residues" evidence="1">
    <location>
        <begin position="120"/>
        <end position="129"/>
    </location>
</feature>
<dbReference type="Proteomes" id="UP000550707">
    <property type="component" value="Unassembled WGS sequence"/>
</dbReference>
<gene>
    <name evidence="2" type="ORF">HJG59_009004</name>
</gene>
<comment type="caution">
    <text evidence="2">The sequence shown here is derived from an EMBL/GenBank/DDBJ whole genome shotgun (WGS) entry which is preliminary data.</text>
</comment>
<evidence type="ECO:0000313" key="3">
    <source>
        <dbReference type="Proteomes" id="UP000550707"/>
    </source>
</evidence>
<proteinExistence type="predicted"/>
<accession>A0A7J8E3A6</accession>
<organism evidence="2 3">
    <name type="scientific">Molossus molossus</name>
    <name type="common">Pallas' mastiff bat</name>
    <name type="synonym">Vespertilio molossus</name>
    <dbReference type="NCBI Taxonomy" id="27622"/>
    <lineage>
        <taxon>Eukaryota</taxon>
        <taxon>Metazoa</taxon>
        <taxon>Chordata</taxon>
        <taxon>Craniata</taxon>
        <taxon>Vertebrata</taxon>
        <taxon>Euteleostomi</taxon>
        <taxon>Mammalia</taxon>
        <taxon>Eutheria</taxon>
        <taxon>Laurasiatheria</taxon>
        <taxon>Chiroptera</taxon>
        <taxon>Yangochiroptera</taxon>
        <taxon>Molossidae</taxon>
        <taxon>Molossus</taxon>
    </lineage>
</organism>
<dbReference type="InParanoid" id="A0A7J8E3A6"/>
<dbReference type="EMBL" id="JACASF010000015">
    <property type="protein sequence ID" value="KAF6429642.1"/>
    <property type="molecule type" value="Genomic_DNA"/>
</dbReference>
<feature type="region of interest" description="Disordered" evidence="1">
    <location>
        <begin position="1"/>
        <end position="44"/>
    </location>
</feature>
<dbReference type="AlphaFoldDB" id="A0A7J8E3A6"/>
<evidence type="ECO:0000256" key="1">
    <source>
        <dbReference type="SAM" id="MobiDB-lite"/>
    </source>
</evidence>
<sequence>MHREGRPAETREEGPAPPPPASPADSVFSRSCPRAPSHPLPGPAESPLVLWGLRHLLRRPALRTVFSLGPARVPRPTPFLVLPSPLLSCGACATSSTGQPCGQCFLSVLPTCPIPPPSWSAPTHSTSPLPSDLRVPLH</sequence>
<protein>
    <submittedName>
        <fullName evidence="2">Uncharacterized protein</fullName>
    </submittedName>
</protein>
<keyword evidence="3" id="KW-1185">Reference proteome</keyword>
<feature type="region of interest" description="Disordered" evidence="1">
    <location>
        <begin position="119"/>
        <end position="138"/>
    </location>
</feature>
<feature type="compositionally biased region" description="Basic and acidic residues" evidence="1">
    <location>
        <begin position="1"/>
        <end position="14"/>
    </location>
</feature>
<evidence type="ECO:0000313" key="2">
    <source>
        <dbReference type="EMBL" id="KAF6429642.1"/>
    </source>
</evidence>